<reference evidence="1 2" key="1">
    <citation type="journal article" date="2019" name="Nat. Med.">
        <title>A library of human gut bacterial isolates paired with longitudinal multiomics data enables mechanistic microbiome research.</title>
        <authorList>
            <person name="Poyet M."/>
            <person name="Groussin M."/>
            <person name="Gibbons S.M."/>
            <person name="Avila-Pacheco J."/>
            <person name="Jiang X."/>
            <person name="Kearney S.M."/>
            <person name="Perrotta A.R."/>
            <person name="Berdy B."/>
            <person name="Zhao S."/>
            <person name="Lieberman T.D."/>
            <person name="Swanson P.K."/>
            <person name="Smith M."/>
            <person name="Roesemann S."/>
            <person name="Alexander J.E."/>
            <person name="Rich S.A."/>
            <person name="Livny J."/>
            <person name="Vlamakis H."/>
            <person name="Clish C."/>
            <person name="Bullock K."/>
            <person name="Deik A."/>
            <person name="Scott J."/>
            <person name="Pierce K.A."/>
            <person name="Xavier R.J."/>
            <person name="Alm E.J."/>
        </authorList>
    </citation>
    <scope>NUCLEOTIDE SEQUENCE [LARGE SCALE GENOMIC DNA]</scope>
    <source>
        <strain evidence="1 2">BIOML-A7</strain>
    </source>
</reference>
<proteinExistence type="predicted"/>
<evidence type="ECO:0000313" key="1">
    <source>
        <dbReference type="EMBL" id="KAA5173762.1"/>
    </source>
</evidence>
<evidence type="ECO:0000313" key="2">
    <source>
        <dbReference type="Proteomes" id="UP000436803"/>
    </source>
</evidence>
<comment type="caution">
    <text evidence="1">The sequence shown here is derived from an EMBL/GenBank/DDBJ whole genome shotgun (WGS) entry which is preliminary data.</text>
</comment>
<name>A0A642KRS1_BACFG</name>
<gene>
    <name evidence="1" type="ORF">F2Z29_11200</name>
</gene>
<accession>A0A642KRS1</accession>
<organism evidence="1 2">
    <name type="scientific">Bacteroides fragilis</name>
    <dbReference type="NCBI Taxonomy" id="817"/>
    <lineage>
        <taxon>Bacteria</taxon>
        <taxon>Pseudomonadati</taxon>
        <taxon>Bacteroidota</taxon>
        <taxon>Bacteroidia</taxon>
        <taxon>Bacteroidales</taxon>
        <taxon>Bacteroidaceae</taxon>
        <taxon>Bacteroides</taxon>
    </lineage>
</organism>
<dbReference type="AlphaFoldDB" id="A0A642KRS1"/>
<sequence>MPVVYTILQNRCKDTRRFHPSPEVVELVCRASGDLTYKKPKFRRCMDKYIANGLCCKRGKVLTEGRKAYYESIRRKKMEAFINGNRKKIKIFKQQTFNNVFKTGL</sequence>
<protein>
    <submittedName>
        <fullName evidence="1">Uncharacterized protein</fullName>
    </submittedName>
</protein>
<dbReference type="EMBL" id="VWAW01000008">
    <property type="protein sequence ID" value="KAA5173762.1"/>
    <property type="molecule type" value="Genomic_DNA"/>
</dbReference>
<dbReference type="Proteomes" id="UP000436803">
    <property type="component" value="Unassembled WGS sequence"/>
</dbReference>